<name>A0AAV0STG5_9STRA</name>
<feature type="compositionally biased region" description="Basic residues" evidence="1">
    <location>
        <begin position="670"/>
        <end position="679"/>
    </location>
</feature>
<feature type="region of interest" description="Disordered" evidence="1">
    <location>
        <begin position="637"/>
        <end position="705"/>
    </location>
</feature>
<feature type="region of interest" description="Disordered" evidence="1">
    <location>
        <begin position="63"/>
        <end position="85"/>
    </location>
</feature>
<keyword evidence="2" id="KW-0732">Signal</keyword>
<dbReference type="EMBL" id="CANTFK010000174">
    <property type="protein sequence ID" value="CAI5707904.1"/>
    <property type="molecule type" value="Genomic_DNA"/>
</dbReference>
<gene>
    <name evidence="3" type="ORF">PFR002_LOCUS1689</name>
</gene>
<accession>A0AAV0STG5</accession>
<evidence type="ECO:0000313" key="4">
    <source>
        <dbReference type="Proteomes" id="UP001159659"/>
    </source>
</evidence>
<reference evidence="3" key="1">
    <citation type="submission" date="2022-12" db="EMBL/GenBank/DDBJ databases">
        <authorList>
            <person name="Webb A."/>
        </authorList>
    </citation>
    <scope>NUCLEOTIDE SEQUENCE</scope>
    <source>
        <strain evidence="3">Pf2</strain>
    </source>
</reference>
<comment type="caution">
    <text evidence="3">The sequence shown here is derived from an EMBL/GenBank/DDBJ whole genome shotgun (WGS) entry which is preliminary data.</text>
</comment>
<dbReference type="AlphaFoldDB" id="A0AAV0STG5"/>
<organism evidence="3 4">
    <name type="scientific">Peronospora farinosa</name>
    <dbReference type="NCBI Taxonomy" id="134698"/>
    <lineage>
        <taxon>Eukaryota</taxon>
        <taxon>Sar</taxon>
        <taxon>Stramenopiles</taxon>
        <taxon>Oomycota</taxon>
        <taxon>Peronosporomycetes</taxon>
        <taxon>Peronosporales</taxon>
        <taxon>Peronosporaceae</taxon>
        <taxon>Peronospora</taxon>
    </lineage>
</organism>
<protein>
    <recommendedName>
        <fullName evidence="5">RxLR effector protein</fullName>
    </recommendedName>
</protein>
<feature type="compositionally biased region" description="Basic and acidic residues" evidence="1">
    <location>
        <begin position="643"/>
        <end position="658"/>
    </location>
</feature>
<evidence type="ECO:0000256" key="1">
    <source>
        <dbReference type="SAM" id="MobiDB-lite"/>
    </source>
</evidence>
<dbReference type="Proteomes" id="UP001159659">
    <property type="component" value="Unassembled WGS sequence"/>
</dbReference>
<evidence type="ECO:0000313" key="3">
    <source>
        <dbReference type="EMBL" id="CAI5707904.1"/>
    </source>
</evidence>
<feature type="signal peptide" evidence="2">
    <location>
        <begin position="1"/>
        <end position="27"/>
    </location>
</feature>
<feature type="chain" id="PRO_5043684586" description="RxLR effector protein" evidence="2">
    <location>
        <begin position="28"/>
        <end position="705"/>
    </location>
</feature>
<proteinExistence type="predicted"/>
<evidence type="ECO:0000256" key="2">
    <source>
        <dbReference type="SAM" id="SignalP"/>
    </source>
</evidence>
<sequence length="705" mass="80027">MIANPNSNLPKRLQWYLVLAALTCVSASPSTVEPKTIFAGSASLKQQLGVVGQSDARVKRYLRRNSDATESMDDENEDRGGNLGPAIDQGLAGAIDSVEGGVTSGVIAAIDQGLAAKVGEAGKSDVIPGNSGKNVHLVAKDGELVKETVGSSIQDDINQKFKSVMGDKLELYEKEVKKEENVERKNMFKSEEFTEWNNYVDARFPKEPAAAAQAKAESLLTICESNDLIKMLATGRTDKNTRAIASNLEMGLLRKWALAGGNEDNIMELLTFGKSKKEVWASDTMRVWFDFMIHQKRNPYELFVTHFTERSRNKELVELIDATEDDTWARTVAPIFAEHLLQTWEDSDISVVRSYELLGLNKENPDKLLKSPMLSWWVNYVELLGSDPYQVLLLTMRKHMSDKNINSILAAAKADGTNESIWRILLHLQEKRQRLKREHPQAERWQMDGKWVVDVFNDLKLQDKGQEMLGTKKWNAWVSYVTFLEEQKQVKDQRETAMVIYSVLKSKLSSQDLTKLVATAKTVEETQEIAKKWEWRIAQRTSDDVFDLLKLKEKGDAVFETPEFKSWMFYVKELNSAKKHKDDVELAYRLYGHYGPDVERMLKKSEKTASAKNDEDTKSIVRMLLKVFEKKKSLEKTSPVEMELEKTSPVEMDIEKTSPAEMELEETSHEKKRLGKRPRTSSLAVATESLKRMKLLDESEPPMGI</sequence>
<evidence type="ECO:0008006" key="5">
    <source>
        <dbReference type="Google" id="ProtNLM"/>
    </source>
</evidence>